<feature type="domain" description="BIG2" evidence="10">
    <location>
        <begin position="1096"/>
        <end position="1152"/>
    </location>
</feature>
<dbReference type="SUPFAM" id="SSF49373">
    <property type="entry name" value="Invasin/intimin cell-adhesion fragments"/>
    <property type="match status" value="1"/>
</dbReference>
<dbReference type="Pfam" id="PF22969">
    <property type="entry name" value="Ig_NUP210_2nd"/>
    <property type="match status" value="1"/>
</dbReference>
<proteinExistence type="inferred from homology"/>
<organism evidence="21 22">
    <name type="scientific">Paralvinella palmiformis</name>
    <dbReference type="NCBI Taxonomy" id="53620"/>
    <lineage>
        <taxon>Eukaryota</taxon>
        <taxon>Metazoa</taxon>
        <taxon>Spiralia</taxon>
        <taxon>Lophotrochozoa</taxon>
        <taxon>Annelida</taxon>
        <taxon>Polychaeta</taxon>
        <taxon>Sedentaria</taxon>
        <taxon>Canalipalpata</taxon>
        <taxon>Terebellida</taxon>
        <taxon>Terebelliformia</taxon>
        <taxon>Alvinellidae</taxon>
        <taxon>Paralvinella</taxon>
    </lineage>
</organism>
<dbReference type="Proteomes" id="UP001208570">
    <property type="component" value="Unassembled WGS sequence"/>
</dbReference>
<dbReference type="Pfam" id="PF26182">
    <property type="entry name" value="Ig_NUP210_5th"/>
    <property type="match status" value="1"/>
</dbReference>
<feature type="domain" description="NUP210 Ig-like" evidence="17">
    <location>
        <begin position="914"/>
        <end position="991"/>
    </location>
</feature>
<evidence type="ECO:0000256" key="2">
    <source>
        <dbReference type="ARBA" id="ARBA00007313"/>
    </source>
</evidence>
<dbReference type="InterPro" id="IPR055097">
    <property type="entry name" value="Ig_NUP210_2nd"/>
</dbReference>
<evidence type="ECO:0000256" key="6">
    <source>
        <dbReference type="ARBA" id="ARBA00023136"/>
    </source>
</evidence>
<dbReference type="InterPro" id="IPR055096">
    <property type="entry name" value="Ig_NUP210_1st"/>
</dbReference>
<dbReference type="Pfam" id="PF22967">
    <property type="entry name" value="Ig_NUP210_1st"/>
    <property type="match status" value="1"/>
</dbReference>
<keyword evidence="5" id="KW-1133">Transmembrane helix</keyword>
<dbReference type="InterPro" id="IPR058779">
    <property type="entry name" value="Ig_NUP210_13th"/>
</dbReference>
<evidence type="ECO:0000259" key="16">
    <source>
        <dbReference type="Pfam" id="PF22969"/>
    </source>
</evidence>
<evidence type="ECO:0000259" key="12">
    <source>
        <dbReference type="Pfam" id="PF22959"/>
    </source>
</evidence>
<feature type="domain" description="NUP210 Ig-like" evidence="20">
    <location>
        <begin position="1171"/>
        <end position="1271"/>
    </location>
</feature>
<sequence>MIDGFFDSWDLDVVGGMSVFTKEQPGTEPVITALGLYATSRLNMSSGKKSTRPEIAIAAGVGVKDSSQCSQTASVSAMSRVTSRKTAIIMAEDTVTGQQLRCDVIVDDIAKIEIVTTTKELYLDDTPEEFEIRAINQEGDVFTSLGGMEFEWNLLPDDAKNTQNSVPAHNVLRFLKFSESNYEAPDYIKDLEEKGRRGDRILMRGVQTGSARVTAKIADRVYEHIREDEVKIVVVANIQLNPSIVYLLQFTTVTYKVELLKQGRIQGIPMPSEQYHLQVADEKIASLDPVTSTATALAYGDSEIKLKDKTLKCKAEFSFMVFTTVYYFLRLKDSRFKVKIVCLLLKQLADQKITEDGTVHKLVTAVEGSQEVEIYDLVSVIPKIVVLPWDASANSHYHYQLSAVGGSGNYTWMSEDSKIGTVTARGLLITSKTVGHSTVTVCDIRNHAHCDTMEFYVLPPGELEFILSPVEAELLSELELSLAVYAIFRGKRLTFNLCHFMPLTTLLKDPSIFKYLEVTKPSVKGSCASVKVEAKNLGHTEVTTMYKYGEHKLSASVIIAAYKPLKAIDPEEMAVVTVAASKEIIFEGGPQPWTVDTSGYYEKVQMEKPDILKMTSVKVYEMRKTFHVFHVMCQDLGEQEIKLNVGNTPTVKNKYPANCSATIRFVCAEPKGLNLVPLVPQPIGLPPCPVNMESDDPVPAHSYLPLDILVYISDAEGRIFDNFSSLLIDWKLSDANLGKFSGMSQSVTTKLERVENGRSRSRSYKTIETVGRSGHMTVTASITKYNLEYFGGRYFSLALTDKMSDSDKSFDILRDIKPYSFEPLAKKVTDNINCEVLAAAGADMDLEQPPVPPTPSTGPQQELDWIVFQDITSISDLFLNFKVILLSLLLTLLLQLRTPIKREKKISFVHDAVITPDYLTLYNHGTDVATLQLTHGSDHFHMDYSTGLVDVNPDRKTRDIHVKPSVEGTFTVTAYDLCLEVESPAKATVFVSDVYQIHLTVVDKVELSSHITAQVQVRDRNNKPIPAKYFPVMKLRAKLGSEIISVRPSADLPVLDDITAVYSVRGVSLGRTTLQFEASQKSNKAVTSHPKDIQVFPPLRLEPRNITVIVGAIFQVTAHGGPQPESTIEFSIDNDTVAKVSGGGVVKSEQLGVTIVIGRAVGVDVESGYVVYSEMPVYAVGLNENEGPFSFGNTVPPLSFHWSISNSDVAQLQPVFYKSGIQPTAENNFAVRFSALEAGHVTVHLKVIPDTTSQLQVKSTNHLEDSLQIQVFRRLKIISPEVCDGVFIMTPNTEAQIRTNRDSSSARLSYLVIDHSVVRHNQEPVIMVGERGHVTSYGHGGEASLLIKSQEDFGINQTVVILVKVKPVSYLMLNSDTVINTKGAPLSALPVGSTLHFVISFHDDIGEPFYATNSKIKFRPNRYDLLQISYGSDNNTLIARATNVGQTVLKVWDQTMPQLSDYISISVDTAISPSDVQVTIGDIICFSSPVLGEAGVPGTWASSSVALHVDQSSGIGVATHVGKATVSYMPSPLSATHTYLQKTLIGHQSDDKQPISGEVTVTPVSQVTLRNEYMQYITNVVTKNKVGIIQVVLEGLEDDNGSSIHGNNCSEYIQSQEFALWRLPFHCEVTMTTSHPHITVDDLIKVVNAFDAQSGQYQCQLNQQSGSHDLIQAISMLDTSIQLRAVVMARDDQPEVSSSILSLPFIPAFYVHASELQLSNFMPKTHLRISATERVLQDVKVTSSDETLIKVLAPERTAHLDYLASYPVVLELSSSLWARSQLEAVIDVRCIATGQRQTIGVKIKLHGEQGTQVQQAYQAVIGQRYQAAANQSNVFMPPSPASPQHLSPWSSPQNVSHSPTRLWSVDKGPFEGSGIFKRSPLH</sequence>
<dbReference type="InterPro" id="IPR055099">
    <property type="entry name" value="Ig_NUP210_7th"/>
</dbReference>
<comment type="caution">
    <text evidence="21">The sequence shown here is derived from an EMBL/GenBank/DDBJ whole genome shotgun (WGS) entry which is preliminary data.</text>
</comment>
<evidence type="ECO:0000313" key="22">
    <source>
        <dbReference type="Proteomes" id="UP001208570"/>
    </source>
</evidence>
<dbReference type="InterPro" id="IPR056899">
    <property type="entry name" value="Ig_NUP210_9th"/>
</dbReference>
<feature type="region of interest" description="Disordered" evidence="9">
    <location>
        <begin position="1833"/>
        <end position="1863"/>
    </location>
</feature>
<dbReference type="GO" id="GO:0031965">
    <property type="term" value="C:nuclear membrane"/>
    <property type="evidence" value="ECO:0007669"/>
    <property type="project" value="UniProtKB-SubCell"/>
</dbReference>
<evidence type="ECO:0000259" key="13">
    <source>
        <dbReference type="Pfam" id="PF22962"/>
    </source>
</evidence>
<dbReference type="Pfam" id="PF22963">
    <property type="entry name" value="Ig_NUP210_3rd"/>
    <property type="match status" value="1"/>
</dbReference>
<keyword evidence="3" id="KW-0812">Transmembrane</keyword>
<feature type="domain" description="NUP210 Ig-like" evidence="16">
    <location>
        <begin position="116"/>
        <end position="227"/>
    </location>
</feature>
<dbReference type="InterPro" id="IPR003343">
    <property type="entry name" value="Big_2"/>
</dbReference>
<keyword evidence="22" id="KW-1185">Reference proteome</keyword>
<dbReference type="Pfam" id="PF22957">
    <property type="entry name" value="NUP210_Ig"/>
    <property type="match status" value="1"/>
</dbReference>
<dbReference type="EMBL" id="JAODUP010000929">
    <property type="protein sequence ID" value="KAK2142649.1"/>
    <property type="molecule type" value="Genomic_DNA"/>
</dbReference>
<evidence type="ECO:0000259" key="15">
    <source>
        <dbReference type="Pfam" id="PF22967"/>
    </source>
</evidence>
<evidence type="ECO:0000256" key="4">
    <source>
        <dbReference type="ARBA" id="ARBA00022729"/>
    </source>
</evidence>
<dbReference type="InterPro" id="IPR055094">
    <property type="entry name" value="NUP210_Ig15"/>
</dbReference>
<evidence type="ECO:0008006" key="23">
    <source>
        <dbReference type="Google" id="ProtNLM"/>
    </source>
</evidence>
<dbReference type="InterPro" id="IPR057586">
    <property type="entry name" value="Ig_NUP210_16th"/>
</dbReference>
<feature type="domain" description="NUP210 Ig-like" evidence="15">
    <location>
        <begin position="49"/>
        <end position="107"/>
    </location>
</feature>
<feature type="domain" description="NUP210 Ig-like" evidence="13">
    <location>
        <begin position="567"/>
        <end position="668"/>
    </location>
</feature>
<evidence type="ECO:0000256" key="8">
    <source>
        <dbReference type="ARBA" id="ARBA00023242"/>
    </source>
</evidence>
<evidence type="ECO:0000259" key="10">
    <source>
        <dbReference type="Pfam" id="PF02368"/>
    </source>
</evidence>
<comment type="similarity">
    <text evidence="2">Belongs to the NUP210 family.</text>
</comment>
<keyword evidence="6" id="KW-0472">Membrane</keyword>
<dbReference type="Pfam" id="PF22962">
    <property type="entry name" value="Ig_NUP210_7th"/>
    <property type="match status" value="1"/>
</dbReference>
<feature type="domain" description="NUP210 Ig-like" evidence="19">
    <location>
        <begin position="1470"/>
        <end position="1537"/>
    </location>
</feature>
<feature type="domain" description="NUP210 C-terminal Ig-like" evidence="11">
    <location>
        <begin position="1566"/>
        <end position="1739"/>
    </location>
</feature>
<evidence type="ECO:0000256" key="5">
    <source>
        <dbReference type="ARBA" id="ARBA00022989"/>
    </source>
</evidence>
<evidence type="ECO:0000256" key="9">
    <source>
        <dbReference type="SAM" id="MobiDB-lite"/>
    </source>
</evidence>
<dbReference type="Pfam" id="PF26183">
    <property type="entry name" value="Ig_NUP210_14th"/>
    <property type="match status" value="1"/>
</dbReference>
<evidence type="ECO:0000259" key="20">
    <source>
        <dbReference type="Pfam" id="PF26181"/>
    </source>
</evidence>
<dbReference type="PANTHER" id="PTHR23019:SF0">
    <property type="entry name" value="NUCLEAR PORE MEMBRANE GLYCOPROTEIN 210"/>
    <property type="match status" value="1"/>
</dbReference>
<feature type="domain" description="NUP210 Ig-like" evidence="12">
    <location>
        <begin position="1365"/>
        <end position="1467"/>
    </location>
</feature>
<feature type="domain" description="NUP210 Ig-like" evidence="14">
    <location>
        <begin position="236"/>
        <end position="316"/>
    </location>
</feature>
<keyword evidence="8" id="KW-0539">Nucleus</keyword>
<dbReference type="PANTHER" id="PTHR23019">
    <property type="entry name" value="NUCLEAR PORE MEMBRANE GLYCOPROTEIN GP210-RELATED"/>
    <property type="match status" value="1"/>
</dbReference>
<evidence type="ECO:0000259" key="18">
    <source>
        <dbReference type="Pfam" id="PF24935"/>
    </source>
</evidence>
<accession>A0AAD9IXE7</accession>
<dbReference type="InterPro" id="IPR008964">
    <property type="entry name" value="Invasin/intimin_cell_adhesion"/>
</dbReference>
<evidence type="ECO:0000256" key="7">
    <source>
        <dbReference type="ARBA" id="ARBA00023180"/>
    </source>
</evidence>
<dbReference type="Pfam" id="PF22959">
    <property type="entry name" value="Ig_NUP210_15th"/>
    <property type="match status" value="1"/>
</dbReference>
<comment type="subcellular location">
    <subcellularLocation>
        <location evidence="1">Nucleus membrane</location>
        <topology evidence="1">Single-pass membrane protein</topology>
    </subcellularLocation>
</comment>
<dbReference type="Pfam" id="PF25354">
    <property type="entry name" value="Ig_NUP210_16th"/>
    <property type="match status" value="1"/>
</dbReference>
<keyword evidence="7" id="KW-0325">Glycoprotein</keyword>
<dbReference type="Pfam" id="PF26184">
    <property type="entry name" value="Ig_NUP210_8th"/>
    <property type="match status" value="1"/>
</dbReference>
<evidence type="ECO:0000256" key="1">
    <source>
        <dbReference type="ARBA" id="ARBA00004590"/>
    </source>
</evidence>
<evidence type="ECO:0000259" key="19">
    <source>
        <dbReference type="Pfam" id="PF25354"/>
    </source>
</evidence>
<dbReference type="InterPro" id="IPR045197">
    <property type="entry name" value="NUP210-like"/>
</dbReference>
<reference evidence="21" key="1">
    <citation type="journal article" date="2023" name="Mol. Biol. Evol.">
        <title>Third-Generation Sequencing Reveals the Adaptive Role of the Epigenome in Three Deep-Sea Polychaetes.</title>
        <authorList>
            <person name="Perez M."/>
            <person name="Aroh O."/>
            <person name="Sun Y."/>
            <person name="Lan Y."/>
            <person name="Juniper S.K."/>
            <person name="Young C.R."/>
            <person name="Angers B."/>
            <person name="Qian P.Y."/>
        </authorList>
    </citation>
    <scope>NUCLEOTIDE SEQUENCE</scope>
    <source>
        <strain evidence="21">P08H-3</strain>
    </source>
</reference>
<dbReference type="Pfam" id="PF26181">
    <property type="entry name" value="Ig_NUP210_13th"/>
    <property type="match status" value="1"/>
</dbReference>
<dbReference type="GO" id="GO:0005643">
    <property type="term" value="C:nuclear pore"/>
    <property type="evidence" value="ECO:0007669"/>
    <property type="project" value="TreeGrafter"/>
</dbReference>
<feature type="compositionally biased region" description="Polar residues" evidence="9">
    <location>
        <begin position="1842"/>
        <end position="1861"/>
    </location>
</feature>
<feature type="domain" description="NUP210 Ig-like" evidence="18">
    <location>
        <begin position="463"/>
        <end position="547"/>
    </location>
</feature>
<dbReference type="InterPro" id="IPR055095">
    <property type="entry name" value="NUP210_Ig_C"/>
</dbReference>
<dbReference type="Pfam" id="PF02368">
    <property type="entry name" value="Big_2"/>
    <property type="match status" value="1"/>
</dbReference>
<dbReference type="Pfam" id="PF24902">
    <property type="entry name" value="Ig_NUP210_9th"/>
    <property type="match status" value="1"/>
</dbReference>
<evidence type="ECO:0000259" key="14">
    <source>
        <dbReference type="Pfam" id="PF22963"/>
    </source>
</evidence>
<evidence type="ECO:0000313" key="21">
    <source>
        <dbReference type="EMBL" id="KAK2142649.1"/>
    </source>
</evidence>
<keyword evidence="4" id="KW-0732">Signal</keyword>
<evidence type="ECO:0000259" key="17">
    <source>
        <dbReference type="Pfam" id="PF24902"/>
    </source>
</evidence>
<dbReference type="InterPro" id="IPR055098">
    <property type="entry name" value="Ig_NUP210_3rd"/>
</dbReference>
<dbReference type="Pfam" id="PF24935">
    <property type="entry name" value="Ig_NUP210_6th"/>
    <property type="match status" value="1"/>
</dbReference>
<gene>
    <name evidence="21" type="ORF">LSH36_929g00003</name>
</gene>
<name>A0AAD9IXE7_9ANNE</name>
<dbReference type="InterPro" id="IPR056898">
    <property type="entry name" value="Ig_NUP210_6th"/>
</dbReference>
<evidence type="ECO:0000259" key="11">
    <source>
        <dbReference type="Pfam" id="PF22957"/>
    </source>
</evidence>
<evidence type="ECO:0000256" key="3">
    <source>
        <dbReference type="ARBA" id="ARBA00022692"/>
    </source>
</evidence>
<protein>
    <recommendedName>
        <fullName evidence="23">Nucleoporin 210</fullName>
    </recommendedName>
</protein>